<sequence>MPWEGKQQRGEELGIGDVLYDGDLVSRGAGPETRRSIRTNQGLRCVTMQRQRSTGTPKTTNQASKRRNIFPSRGYCTKVGVDSRLRRTIFLTDESVPSRLDNSTYSEVIFTFKTKREGHN</sequence>
<comment type="caution">
    <text evidence="2">The sequence shown here is derived from an EMBL/GenBank/DDBJ whole genome shotgun (WGS) entry which is preliminary data.</text>
</comment>
<evidence type="ECO:0000313" key="2">
    <source>
        <dbReference type="EMBL" id="TNN50905.1"/>
    </source>
</evidence>
<dbReference type="EMBL" id="SRLO01000601">
    <property type="protein sequence ID" value="TNN50905.1"/>
    <property type="molecule type" value="Genomic_DNA"/>
</dbReference>
<accession>A0A4Z2GCQ2</accession>
<keyword evidence="3" id="KW-1185">Reference proteome</keyword>
<feature type="region of interest" description="Disordered" evidence="1">
    <location>
        <begin position="48"/>
        <end position="68"/>
    </location>
</feature>
<proteinExistence type="predicted"/>
<reference evidence="2 3" key="1">
    <citation type="submission" date="2019-03" db="EMBL/GenBank/DDBJ databases">
        <title>First draft genome of Liparis tanakae, snailfish: a comprehensive survey of snailfish specific genes.</title>
        <authorList>
            <person name="Kim W."/>
            <person name="Song I."/>
            <person name="Jeong J.-H."/>
            <person name="Kim D."/>
            <person name="Kim S."/>
            <person name="Ryu S."/>
            <person name="Song J.Y."/>
            <person name="Lee S.K."/>
        </authorList>
    </citation>
    <scope>NUCLEOTIDE SEQUENCE [LARGE SCALE GENOMIC DNA]</scope>
    <source>
        <tissue evidence="2">Muscle</tissue>
    </source>
</reference>
<organism evidence="2 3">
    <name type="scientific">Liparis tanakae</name>
    <name type="common">Tanaka's snailfish</name>
    <dbReference type="NCBI Taxonomy" id="230148"/>
    <lineage>
        <taxon>Eukaryota</taxon>
        <taxon>Metazoa</taxon>
        <taxon>Chordata</taxon>
        <taxon>Craniata</taxon>
        <taxon>Vertebrata</taxon>
        <taxon>Euteleostomi</taxon>
        <taxon>Actinopterygii</taxon>
        <taxon>Neopterygii</taxon>
        <taxon>Teleostei</taxon>
        <taxon>Neoteleostei</taxon>
        <taxon>Acanthomorphata</taxon>
        <taxon>Eupercaria</taxon>
        <taxon>Perciformes</taxon>
        <taxon>Cottioidei</taxon>
        <taxon>Cottales</taxon>
        <taxon>Liparidae</taxon>
        <taxon>Liparis</taxon>
    </lineage>
</organism>
<evidence type="ECO:0000313" key="3">
    <source>
        <dbReference type="Proteomes" id="UP000314294"/>
    </source>
</evidence>
<dbReference type="Proteomes" id="UP000314294">
    <property type="component" value="Unassembled WGS sequence"/>
</dbReference>
<name>A0A4Z2GCQ2_9TELE</name>
<evidence type="ECO:0000256" key="1">
    <source>
        <dbReference type="SAM" id="MobiDB-lite"/>
    </source>
</evidence>
<protein>
    <submittedName>
        <fullName evidence="2">Uncharacterized protein</fullName>
    </submittedName>
</protein>
<dbReference type="AlphaFoldDB" id="A0A4Z2GCQ2"/>
<feature type="compositionally biased region" description="Polar residues" evidence="1">
    <location>
        <begin position="48"/>
        <end position="63"/>
    </location>
</feature>
<gene>
    <name evidence="2" type="ORF">EYF80_038886</name>
</gene>